<organism evidence="4 5">
    <name type="scientific">Metapseudomonas boanensis</name>
    <dbReference type="NCBI Taxonomy" id="2822138"/>
    <lineage>
        <taxon>Bacteria</taxon>
        <taxon>Pseudomonadati</taxon>
        <taxon>Pseudomonadota</taxon>
        <taxon>Gammaproteobacteria</taxon>
        <taxon>Pseudomonadales</taxon>
        <taxon>Pseudomonadaceae</taxon>
        <taxon>Metapseudomonas</taxon>
    </lineage>
</organism>
<dbReference type="PANTHER" id="PTHR35936">
    <property type="entry name" value="MEMBRANE-BOUND LYTIC MUREIN TRANSGLYCOSYLASE F"/>
    <property type="match status" value="1"/>
</dbReference>
<keyword evidence="5" id="KW-1185">Reference proteome</keyword>
<proteinExistence type="inferred from homology"/>
<evidence type="ECO:0000313" key="5">
    <source>
        <dbReference type="Proteomes" id="UP001519667"/>
    </source>
</evidence>
<feature type="domain" description="Solute-binding protein family 3/N-terminal" evidence="3">
    <location>
        <begin position="26"/>
        <end position="248"/>
    </location>
</feature>
<dbReference type="SMART" id="SM00062">
    <property type="entry name" value="PBPb"/>
    <property type="match status" value="1"/>
</dbReference>
<dbReference type="Pfam" id="PF00497">
    <property type="entry name" value="SBP_bac_3"/>
    <property type="match status" value="1"/>
</dbReference>
<sequence length="248" mass="28312">MPWMRRRCGVVFIALLFALGGARAEQLRMAANVWPPFTDARLVGNGLASEVVSAAFKRAGHTTEYVEVPWVRALRGLQQDDYDLIVSAWYSDERARYGLFSEPYLTNRILFLKRKGTPVEFANRADLGSHSIAVGRGYSYSATFDNDATLNKVPVQDFLMAARMLAAGRVDLTLEDEWVARFHLKRELKAVSDQLEFLPRPLSENGLHILVRRSHPRHRQLVEDFNRSVRAMREDGSYAAIFRRHGFE</sequence>
<dbReference type="InterPro" id="IPR001638">
    <property type="entry name" value="Solute-binding_3/MltF_N"/>
</dbReference>
<evidence type="ECO:0000256" key="2">
    <source>
        <dbReference type="ARBA" id="ARBA00022729"/>
    </source>
</evidence>
<gene>
    <name evidence="4" type="ORF">J7302_16805</name>
</gene>
<dbReference type="Proteomes" id="UP001519667">
    <property type="component" value="Unassembled WGS sequence"/>
</dbReference>
<dbReference type="PANTHER" id="PTHR35936:SF25">
    <property type="entry name" value="ABC TRANSPORTER SUBSTRATE-BINDING PROTEIN"/>
    <property type="match status" value="1"/>
</dbReference>
<protein>
    <submittedName>
        <fullName evidence="4">Amino acid ABC transporter substrate-binding protein</fullName>
    </submittedName>
</protein>
<accession>A0ABS5XJB6</accession>
<evidence type="ECO:0000313" key="4">
    <source>
        <dbReference type="EMBL" id="MBT8767773.1"/>
    </source>
</evidence>
<evidence type="ECO:0000259" key="3">
    <source>
        <dbReference type="SMART" id="SM00062"/>
    </source>
</evidence>
<comment type="caution">
    <text evidence="4">The sequence shown here is derived from an EMBL/GenBank/DDBJ whole genome shotgun (WGS) entry which is preliminary data.</text>
</comment>
<reference evidence="4 5" key="1">
    <citation type="submission" date="2021-04" db="EMBL/GenBank/DDBJ databases">
        <title>Pseudomonas boanensis sp. nov., a bacterium isolated from river water used for household purposes in Boane District, Mozambique.</title>
        <authorList>
            <person name="Nicklasson M."/>
            <person name="Martin-Rodriguez A.J."/>
            <person name="Thorell K."/>
            <person name="Neves L."/>
            <person name="Mussagy A."/>
            <person name="Rydberg H.A."/>
            <person name="Hernroth B."/>
            <person name="Svensson-Stadler L."/>
            <person name="Sjoling A."/>
        </authorList>
    </citation>
    <scope>NUCLEOTIDE SEQUENCE [LARGE SCALE GENOMIC DNA]</scope>
    <source>
        <strain evidence="4 5">DB1</strain>
    </source>
</reference>
<dbReference type="SUPFAM" id="SSF53850">
    <property type="entry name" value="Periplasmic binding protein-like II"/>
    <property type="match status" value="1"/>
</dbReference>
<comment type="similarity">
    <text evidence="1">Belongs to the bacterial solute-binding protein 3 family.</text>
</comment>
<dbReference type="EMBL" id="JAGTIS010000009">
    <property type="protein sequence ID" value="MBT8767773.1"/>
    <property type="molecule type" value="Genomic_DNA"/>
</dbReference>
<dbReference type="Gene3D" id="3.40.190.10">
    <property type="entry name" value="Periplasmic binding protein-like II"/>
    <property type="match status" value="2"/>
</dbReference>
<evidence type="ECO:0000256" key="1">
    <source>
        <dbReference type="ARBA" id="ARBA00010333"/>
    </source>
</evidence>
<name>A0ABS5XJB6_9GAMM</name>
<keyword evidence="2" id="KW-0732">Signal</keyword>